<proteinExistence type="predicted"/>
<dbReference type="OrthoDB" id="5557210at2"/>
<evidence type="ECO:0000313" key="1">
    <source>
        <dbReference type="EMBL" id="ERT06068.1"/>
    </source>
</evidence>
<dbReference type="PATRIC" id="fig|1348334.3.peg.3857"/>
<accession>U7QDY5</accession>
<gene>
    <name evidence="1" type="ORF">M595_3988</name>
</gene>
<dbReference type="SUPFAM" id="SSF52540">
    <property type="entry name" value="P-loop containing nucleoside triphosphate hydrolases"/>
    <property type="match status" value="1"/>
</dbReference>
<organism evidence="1 2">
    <name type="scientific">Lyngbya aestuarii BL J</name>
    <dbReference type="NCBI Taxonomy" id="1348334"/>
    <lineage>
        <taxon>Bacteria</taxon>
        <taxon>Bacillati</taxon>
        <taxon>Cyanobacteriota</taxon>
        <taxon>Cyanophyceae</taxon>
        <taxon>Oscillatoriophycideae</taxon>
        <taxon>Oscillatoriales</taxon>
        <taxon>Microcoleaceae</taxon>
        <taxon>Lyngbya</taxon>
    </lineage>
</organism>
<name>U7QDY5_9CYAN</name>
<keyword evidence="1" id="KW-0547">Nucleotide-binding</keyword>
<evidence type="ECO:0000313" key="2">
    <source>
        <dbReference type="Proteomes" id="UP000017127"/>
    </source>
</evidence>
<reference evidence="1 2" key="1">
    <citation type="journal article" date="2013" name="Front. Microbiol.">
        <title>Comparative genomic analyses of the cyanobacterium, Lyngbya aestuarii BL J, a powerful hydrogen producer.</title>
        <authorList>
            <person name="Kothari A."/>
            <person name="Vaughn M."/>
            <person name="Garcia-Pichel F."/>
        </authorList>
    </citation>
    <scope>NUCLEOTIDE SEQUENCE [LARGE SCALE GENOMIC DNA]</scope>
    <source>
        <strain evidence="1 2">BL J</strain>
    </source>
</reference>
<keyword evidence="1" id="KW-0347">Helicase</keyword>
<sequence>MNSNLKLEQASIWGQVFEIAVQRGVIAYLLHSKFLNEEHPQLEPWREVKISQLSKHLIQALKETKTLPVHDIYVEERIQEYLRHLLVLGYGLGWTSLRECLNHYKPSRRMKLEALWCPLTLPGQTDNRELEPKQTAEEFHHAFKISDFIDQSLVKQGKSGRADFLLWLSPTEEQLKKRQPPQDFILCFEFSFNAPLELEDFRLETAHCQEINRYTRYLDARGSFSRICAEVQGDQLQVSSKLEKHLFVFSGKDKPLYKLSQASSYTYQLVDLLKKKKRLQNSCLTRAMAITSNGVESLSAHFNSENNPQVKLMQSLGEAYEKMSKLNSPDNFNSEIKLVFNKLLKSLPPTLKKQAKTYFKQTPSFEKDLSMDFTEKVEDFFQPMQTFERQDILEAIEETKKLLDYFQTSPRSAITPYLTQSSLTLRDAHKSVIKAGLSSAQRGRLNVIALEGNPGIGKTASVVSFLKEQSDGFLFLYASPRVVINQNVTQDLAQEQGKKTGILTVTTNSLLIRSAQTYYQEKIAHQEQKQKNIDSLVVVNGVDNLQHPVSSTLFINPQQEQEINNEIATSQRYKESLNERDERVKTIRSPGVLRTLATATRHLLKENPQVQQVVLTVATQGYRNLSKGTTIETLSKLFRNPVDTRPGINERLEFAKRVPTIIVMVDEVAGDGAGALFVNEIARWLQQQFIGISENSPFRVILIIADASLSNEIVLKNFMEAGKRVPDKVLISPSRGDEAFRVTGTELKIGGKKHSALHIMSNSYPATELTIDYSIRLSIITPELNRDGKQQSIKTAIRQQSETVLLNNAWQEIKKGLENHAQQIIFFAQDKAFLRKLKGMLTEGDQRLFSKDFVQVLDQSVLPRERLRLVTEPQRDNVRVFLMTSSGSRGVSFPKADWIIASFPRFSVEASLMEIAQLIYRGRGQYTHPETGEKCSGENISRRVVLLINDFFIPSETVDKERQWLRQSSDLLTLLLMLRATILTRIKGDAGLQKQRLAFVPVGSIGDDELMQLISDDIKQFLQEANVFICDSSSPSELKGLVIKGQQFIEELFKDFRLTGRTPQIDRVSYANYPTLEALVKTVSHPSSYLLPNVSDTTLHIPDYLTCLGAFWWEDWGDRKIQEKYSFSESQAKIRQARKRLMGILNQIGECKKIPIKLRSPACDLYKILLRENNAEWREYSILEDIQSNNVTIAFPLDYPQFWQPPVSGDGVERKQELVDPQTWRNALGRTLTPQGSVMPVIAKYRDFPWAAVASPVSISPLELAFNNCYFMASSELNLLNTILLEDPE</sequence>
<dbReference type="InterPro" id="IPR027417">
    <property type="entry name" value="P-loop_NTPase"/>
</dbReference>
<dbReference type="Gene3D" id="3.40.50.300">
    <property type="entry name" value="P-loop containing nucleotide triphosphate hydrolases"/>
    <property type="match status" value="1"/>
</dbReference>
<keyword evidence="1" id="KW-0378">Hydrolase</keyword>
<keyword evidence="1" id="KW-0067">ATP-binding</keyword>
<keyword evidence="2" id="KW-1185">Reference proteome</keyword>
<protein>
    <submittedName>
        <fullName evidence="1">Putative helicase-like protein</fullName>
    </submittedName>
</protein>
<dbReference type="EMBL" id="AUZM01000043">
    <property type="protein sequence ID" value="ERT06068.1"/>
    <property type="molecule type" value="Genomic_DNA"/>
</dbReference>
<comment type="caution">
    <text evidence="1">The sequence shown here is derived from an EMBL/GenBank/DDBJ whole genome shotgun (WGS) entry which is preliminary data.</text>
</comment>
<dbReference type="Proteomes" id="UP000017127">
    <property type="component" value="Unassembled WGS sequence"/>
</dbReference>
<dbReference type="GO" id="GO:0004386">
    <property type="term" value="F:helicase activity"/>
    <property type="evidence" value="ECO:0007669"/>
    <property type="project" value="UniProtKB-KW"/>
</dbReference>
<dbReference type="RefSeq" id="WP_023067705.1">
    <property type="nucleotide sequence ID" value="NZ_AUZM01000043.1"/>
</dbReference>